<keyword evidence="5 7" id="KW-1133">Transmembrane helix</keyword>
<evidence type="ECO:0000256" key="3">
    <source>
        <dbReference type="ARBA" id="ARBA00022475"/>
    </source>
</evidence>
<dbReference type="PROSITE" id="PS50850">
    <property type="entry name" value="MFS"/>
    <property type="match status" value="1"/>
</dbReference>
<keyword evidence="3" id="KW-1003">Cell membrane</keyword>
<feature type="transmembrane region" description="Helical" evidence="7">
    <location>
        <begin position="264"/>
        <end position="290"/>
    </location>
</feature>
<evidence type="ECO:0000256" key="4">
    <source>
        <dbReference type="ARBA" id="ARBA00022692"/>
    </source>
</evidence>
<feature type="transmembrane region" description="Helical" evidence="7">
    <location>
        <begin position="101"/>
        <end position="122"/>
    </location>
</feature>
<feature type="transmembrane region" description="Helical" evidence="7">
    <location>
        <begin position="223"/>
        <end position="244"/>
    </location>
</feature>
<feature type="transmembrane region" description="Helical" evidence="7">
    <location>
        <begin position="196"/>
        <end position="217"/>
    </location>
</feature>
<dbReference type="FunFam" id="1.20.1720.10:FF:000004">
    <property type="entry name" value="EmrB/QacA family drug resistance transporter"/>
    <property type="match status" value="1"/>
</dbReference>
<evidence type="ECO:0000256" key="2">
    <source>
        <dbReference type="ARBA" id="ARBA00022448"/>
    </source>
</evidence>
<evidence type="ECO:0000313" key="9">
    <source>
        <dbReference type="EMBL" id="XCO74744.1"/>
    </source>
</evidence>
<proteinExistence type="predicted"/>
<dbReference type="Gene3D" id="1.20.1720.10">
    <property type="entry name" value="Multidrug resistance protein D"/>
    <property type="match status" value="1"/>
</dbReference>
<dbReference type="InterPro" id="IPR011701">
    <property type="entry name" value="MFS"/>
</dbReference>
<sequence length="487" mass="49621">MSAAAATDRRAVGGLMLAVFLGALEQTVVATALPAIVRELQRIDLLGWTISIYLLATAAATPVIAKLGDLHGRRRLMHACVALFVLGSLACALAPSLPALIAARAVQGVGGAGLIVIAQASVAEIAGPRERSRYTGLFAMVWALAGLIGPVLGGLLTDTLGWRAVFWINLPLGALALWAGAPALRRLGAGRPGGRIDLAGTALFVFATCALLTALSWGGGRYAWLSAPVLGGFGLAALGALAFARRQGRSAEPMLPPALLRDAVIGPALLVCLLMYGFYIAVAVLIPAYFQIGHGLPASRAGLLLVPALVSGAIGALWAGRYAARSGDYRRPVLAALPIAMLAALAMGVWAQSLSPLAAALLFAAVGLGTGPCSALVNVIAQNAAPAEQLGAVTGAMAFARTLGAAIVTTAGSALILMHVRGSGGEFAGARLSELAAQTLPAPTRELFRAGFAQLFFATALAMAATWLVYAAIRSPVLNLRPAAAES</sequence>
<feature type="transmembrane region" description="Helical" evidence="7">
    <location>
        <begin position="332"/>
        <end position="351"/>
    </location>
</feature>
<feature type="transmembrane region" description="Helical" evidence="7">
    <location>
        <begin position="393"/>
        <end position="417"/>
    </location>
</feature>
<keyword evidence="4 7" id="KW-0812">Transmembrane</keyword>
<dbReference type="Pfam" id="PF07690">
    <property type="entry name" value="MFS_1"/>
    <property type="match status" value="1"/>
</dbReference>
<dbReference type="InterPro" id="IPR036259">
    <property type="entry name" value="MFS_trans_sf"/>
</dbReference>
<dbReference type="GO" id="GO:0022857">
    <property type="term" value="F:transmembrane transporter activity"/>
    <property type="evidence" value="ECO:0007669"/>
    <property type="project" value="InterPro"/>
</dbReference>
<feature type="transmembrane region" description="Helical" evidence="7">
    <location>
        <begin position="164"/>
        <end position="184"/>
    </location>
</feature>
<evidence type="ECO:0000256" key="7">
    <source>
        <dbReference type="SAM" id="Phobius"/>
    </source>
</evidence>
<feature type="transmembrane region" description="Helical" evidence="7">
    <location>
        <begin position="452"/>
        <end position="473"/>
    </location>
</feature>
<evidence type="ECO:0000256" key="1">
    <source>
        <dbReference type="ARBA" id="ARBA00004651"/>
    </source>
</evidence>
<evidence type="ECO:0000259" key="8">
    <source>
        <dbReference type="PROSITE" id="PS50850"/>
    </source>
</evidence>
<dbReference type="EMBL" id="CP159925">
    <property type="protein sequence ID" value="XCO74744.1"/>
    <property type="molecule type" value="Genomic_DNA"/>
</dbReference>
<accession>A0AAU8MTN6</accession>
<dbReference type="Gene3D" id="1.20.1250.20">
    <property type="entry name" value="MFS general substrate transporter like domains"/>
    <property type="match status" value="1"/>
</dbReference>
<feature type="transmembrane region" description="Helical" evidence="7">
    <location>
        <begin position="357"/>
        <end position="381"/>
    </location>
</feature>
<protein>
    <submittedName>
        <fullName evidence="9">MFS transporter</fullName>
    </submittedName>
</protein>
<organism evidence="9">
    <name type="scientific">Lysobacter firmicutimachus</name>
    <dbReference type="NCBI Taxonomy" id="1792846"/>
    <lineage>
        <taxon>Bacteria</taxon>
        <taxon>Pseudomonadati</taxon>
        <taxon>Pseudomonadota</taxon>
        <taxon>Gammaproteobacteria</taxon>
        <taxon>Lysobacterales</taxon>
        <taxon>Lysobacteraceae</taxon>
        <taxon>Lysobacter</taxon>
    </lineage>
</organism>
<evidence type="ECO:0000256" key="5">
    <source>
        <dbReference type="ARBA" id="ARBA00022989"/>
    </source>
</evidence>
<feature type="domain" description="Major facilitator superfamily (MFS) profile" evidence="8">
    <location>
        <begin position="11"/>
        <end position="477"/>
    </location>
</feature>
<dbReference type="AlphaFoldDB" id="A0AAU8MTN6"/>
<evidence type="ECO:0000256" key="6">
    <source>
        <dbReference type="ARBA" id="ARBA00023136"/>
    </source>
</evidence>
<feature type="transmembrane region" description="Helical" evidence="7">
    <location>
        <begin position="76"/>
        <end position="95"/>
    </location>
</feature>
<name>A0AAU8MTN6_9GAMM</name>
<dbReference type="PANTHER" id="PTHR23501">
    <property type="entry name" value="MAJOR FACILITATOR SUPERFAMILY"/>
    <property type="match status" value="1"/>
</dbReference>
<reference evidence="9" key="1">
    <citation type="submission" date="2024-06" db="EMBL/GenBank/DDBJ databases">
        <authorList>
            <person name="Li S."/>
        </authorList>
    </citation>
    <scope>NUCLEOTIDE SEQUENCE</scope>
    <source>
        <strain evidence="9">SR10</strain>
    </source>
</reference>
<feature type="transmembrane region" description="Helical" evidence="7">
    <location>
        <begin position="46"/>
        <end position="64"/>
    </location>
</feature>
<dbReference type="GO" id="GO:0005886">
    <property type="term" value="C:plasma membrane"/>
    <property type="evidence" value="ECO:0007669"/>
    <property type="project" value="UniProtKB-SubCell"/>
</dbReference>
<feature type="transmembrane region" description="Helical" evidence="7">
    <location>
        <begin position="134"/>
        <end position="152"/>
    </location>
</feature>
<dbReference type="InterPro" id="IPR020846">
    <property type="entry name" value="MFS_dom"/>
</dbReference>
<dbReference type="SUPFAM" id="SSF103473">
    <property type="entry name" value="MFS general substrate transporter"/>
    <property type="match status" value="1"/>
</dbReference>
<dbReference type="PRINTS" id="PR01036">
    <property type="entry name" value="TCRTETB"/>
</dbReference>
<keyword evidence="6 7" id="KW-0472">Membrane</keyword>
<feature type="transmembrane region" description="Helical" evidence="7">
    <location>
        <begin position="302"/>
        <end position="320"/>
    </location>
</feature>
<keyword evidence="2" id="KW-0813">Transport</keyword>
<dbReference type="RefSeq" id="WP_363797610.1">
    <property type="nucleotide sequence ID" value="NZ_CP159925.1"/>
</dbReference>
<comment type="subcellular location">
    <subcellularLocation>
        <location evidence="1">Cell membrane</location>
        <topology evidence="1">Multi-pass membrane protein</topology>
    </subcellularLocation>
</comment>
<gene>
    <name evidence="9" type="ORF">ABU614_20635</name>
</gene>
<dbReference type="PANTHER" id="PTHR23501:SF197">
    <property type="entry name" value="COMD"/>
    <property type="match status" value="1"/>
</dbReference>